<dbReference type="InterPro" id="IPR002104">
    <property type="entry name" value="Integrase_catalytic"/>
</dbReference>
<dbReference type="PANTHER" id="PTHR30629:SF2">
    <property type="entry name" value="PROPHAGE INTEGRASE INTS-RELATED"/>
    <property type="match status" value="1"/>
</dbReference>
<gene>
    <name evidence="6" type="ORF">DZA28_03300</name>
</gene>
<dbReference type="RefSeq" id="WP_143999513.1">
    <property type="nucleotide sequence ID" value="NZ_QWEF01000001.1"/>
</dbReference>
<dbReference type="Proteomes" id="UP001165882">
    <property type="component" value="Unassembled WGS sequence"/>
</dbReference>
<accession>A0ABY3D072</accession>
<dbReference type="InterPro" id="IPR038488">
    <property type="entry name" value="Integrase_DNA-bd_sf"/>
</dbReference>
<reference evidence="6 7" key="1">
    <citation type="journal article" date="2019" name="Biocontrol Sci. Technol.">
        <title>Pseudomonas putida strain B2017 produced as technical grade active ingredient controls fungal and bacterial crop diseases.</title>
        <authorList>
            <person name="Oliver C."/>
            <person name="Hernandez I."/>
            <person name="Caminal M."/>
            <person name="Lara J.M."/>
            <person name="Fernandez C."/>
        </authorList>
    </citation>
    <scope>NUCLEOTIDE SEQUENCE [LARGE SCALE GENOMIC DNA]</scope>
    <source>
        <strain evidence="6 7">B2017</strain>
    </source>
</reference>
<evidence type="ECO:0000313" key="6">
    <source>
        <dbReference type="EMBL" id="TRZ59024.1"/>
    </source>
</evidence>
<dbReference type="InterPro" id="IPR025166">
    <property type="entry name" value="Integrase_DNA_bind_dom"/>
</dbReference>
<dbReference type="CDD" id="cd00801">
    <property type="entry name" value="INT_P4_C"/>
    <property type="match status" value="1"/>
</dbReference>
<evidence type="ECO:0000313" key="7">
    <source>
        <dbReference type="Proteomes" id="UP001165882"/>
    </source>
</evidence>
<dbReference type="SUPFAM" id="SSF56349">
    <property type="entry name" value="DNA breaking-rejoining enzymes"/>
    <property type="match status" value="1"/>
</dbReference>
<evidence type="ECO:0000256" key="4">
    <source>
        <dbReference type="ARBA" id="ARBA00023172"/>
    </source>
</evidence>
<keyword evidence="4" id="KW-0233">DNA recombination</keyword>
<keyword evidence="2" id="KW-0229">DNA integration</keyword>
<evidence type="ECO:0000256" key="2">
    <source>
        <dbReference type="ARBA" id="ARBA00022908"/>
    </source>
</evidence>
<keyword evidence="7" id="KW-1185">Reference proteome</keyword>
<feature type="domain" description="Tyr recombinase" evidence="5">
    <location>
        <begin position="215"/>
        <end position="389"/>
    </location>
</feature>
<evidence type="ECO:0000256" key="3">
    <source>
        <dbReference type="ARBA" id="ARBA00023125"/>
    </source>
</evidence>
<protein>
    <submittedName>
        <fullName evidence="6">Site-specific integrase</fullName>
    </submittedName>
</protein>
<evidence type="ECO:0000256" key="1">
    <source>
        <dbReference type="ARBA" id="ARBA00008857"/>
    </source>
</evidence>
<dbReference type="EMBL" id="QWEF01000001">
    <property type="protein sequence ID" value="TRZ59024.1"/>
    <property type="molecule type" value="Genomic_DNA"/>
</dbReference>
<dbReference type="InterPro" id="IPR050808">
    <property type="entry name" value="Phage_Integrase"/>
</dbReference>
<dbReference type="Pfam" id="PF13356">
    <property type="entry name" value="Arm-DNA-bind_3"/>
    <property type="match status" value="1"/>
</dbReference>
<comment type="similarity">
    <text evidence="1">Belongs to the 'phage' integrase family.</text>
</comment>
<dbReference type="Pfam" id="PF22022">
    <property type="entry name" value="Phage_int_M"/>
    <property type="match status" value="1"/>
</dbReference>
<dbReference type="Pfam" id="PF00589">
    <property type="entry name" value="Phage_integrase"/>
    <property type="match status" value="1"/>
</dbReference>
<proteinExistence type="inferred from homology"/>
<sequence>MGKLTAKLVENQTAPGTYEDGDGLRLVVSATGRKSWVLRFQIHGKRREMGLGGYPRLDLKNARAAAYEHRSQLLKGEDPLAKRHAEQAAKKDAERDEQAKQLCFEVLANDYRDAHGSGWSEKWRKGWLRKLELYAFPHFGKLSADEIDTKQVLLALQPIWSTKTRTADEVRGQIEQILDAAKSRGLRSGENPARWRGHLANLLSRNEKKKARKRVHHPALAWRDLPKLMQALRNASTVTSVAAQLLILTGARSHMVRFARWEEFDLEFGRWSLPAERMKTREPFAIPLAPETIELLKKLPTTQIQSPYLFPGNGRSGVMHANGIRSLLHELGYEHITRHGFRSTFRDWAGETTAFPREVCELALAHDERGQTESAYSRSDFFHKRRELMNAWAKYATSSPEQRPGDAGT</sequence>
<organism evidence="6 7">
    <name type="scientific">Pseudomonas alloputida</name>
    <dbReference type="NCBI Taxonomy" id="1940621"/>
    <lineage>
        <taxon>Bacteria</taxon>
        <taxon>Pseudomonadati</taxon>
        <taxon>Pseudomonadota</taxon>
        <taxon>Gammaproteobacteria</taxon>
        <taxon>Pseudomonadales</taxon>
        <taxon>Pseudomonadaceae</taxon>
        <taxon>Pseudomonas</taxon>
    </lineage>
</organism>
<evidence type="ECO:0000259" key="5">
    <source>
        <dbReference type="PROSITE" id="PS51898"/>
    </source>
</evidence>
<dbReference type="PANTHER" id="PTHR30629">
    <property type="entry name" value="PROPHAGE INTEGRASE"/>
    <property type="match status" value="1"/>
</dbReference>
<dbReference type="PROSITE" id="PS51898">
    <property type="entry name" value="TYR_RECOMBINASE"/>
    <property type="match status" value="1"/>
</dbReference>
<dbReference type="Gene3D" id="1.10.150.130">
    <property type="match status" value="1"/>
</dbReference>
<keyword evidence="3" id="KW-0238">DNA-binding</keyword>
<name>A0ABY3D072_9PSED</name>
<dbReference type="Gene3D" id="3.30.160.390">
    <property type="entry name" value="Integrase, DNA-binding domain"/>
    <property type="match status" value="1"/>
</dbReference>
<dbReference type="InterPro" id="IPR011010">
    <property type="entry name" value="DNA_brk_join_enz"/>
</dbReference>
<dbReference type="InterPro" id="IPR010998">
    <property type="entry name" value="Integrase_recombinase_N"/>
</dbReference>
<comment type="caution">
    <text evidence="6">The sequence shown here is derived from an EMBL/GenBank/DDBJ whole genome shotgun (WGS) entry which is preliminary data.</text>
</comment>
<dbReference type="InterPro" id="IPR013762">
    <property type="entry name" value="Integrase-like_cat_sf"/>
</dbReference>
<dbReference type="Gene3D" id="1.10.443.10">
    <property type="entry name" value="Intergrase catalytic core"/>
    <property type="match status" value="1"/>
</dbReference>
<dbReference type="InterPro" id="IPR053876">
    <property type="entry name" value="Phage_int_M"/>
</dbReference>